<organism evidence="2 3">
    <name type="scientific">Candidatus Pedobacter colombiensis</name>
    <dbReference type="NCBI Taxonomy" id="3121371"/>
    <lineage>
        <taxon>Bacteria</taxon>
        <taxon>Pseudomonadati</taxon>
        <taxon>Bacteroidota</taxon>
        <taxon>Sphingobacteriia</taxon>
        <taxon>Sphingobacteriales</taxon>
        <taxon>Sphingobacteriaceae</taxon>
        <taxon>Pedobacter</taxon>
    </lineage>
</organism>
<dbReference type="InterPro" id="IPR000782">
    <property type="entry name" value="FAS1_domain"/>
</dbReference>
<reference evidence="2" key="1">
    <citation type="submission" date="2023-03" db="EMBL/GenBank/DDBJ databases">
        <title>Andean soil-derived lignocellulolytic bacterial consortium as a source of novel taxa and putative plastic-active enzymes.</title>
        <authorList>
            <person name="Diaz-Garcia L."/>
            <person name="Chuvochina M."/>
            <person name="Feuerriegel G."/>
            <person name="Bunk B."/>
            <person name="Sproer C."/>
            <person name="Streit W.R."/>
            <person name="Rodriguez L.M."/>
            <person name="Overmann J."/>
            <person name="Jimenez D.J."/>
        </authorList>
    </citation>
    <scope>NUCLEOTIDE SEQUENCE</scope>
    <source>
        <strain evidence="2">MAG 3858</strain>
    </source>
</reference>
<dbReference type="Pfam" id="PF02469">
    <property type="entry name" value="Fasciclin"/>
    <property type="match status" value="1"/>
</dbReference>
<dbReference type="PROSITE" id="PS51257">
    <property type="entry name" value="PROKAR_LIPOPROTEIN"/>
    <property type="match status" value="1"/>
</dbReference>
<accession>A0AAJ5WAR1</accession>
<dbReference type="EMBL" id="CP119313">
    <property type="protein sequence ID" value="WEK19964.1"/>
    <property type="molecule type" value="Genomic_DNA"/>
</dbReference>
<dbReference type="InterPro" id="IPR036378">
    <property type="entry name" value="FAS1_dom_sf"/>
</dbReference>
<sequence length="526" mass="58822">MKTKWNIILVQLSFWIGLTLWLGSCKNEAILLKPVKADRAITQILKEDDKYTSLVQALDRAGLSGLLNIYGSYTLFAPNNDAFKKYLQRKNLNSITDISADALKKTLLYHLYSNQYNTSSFIAGSLPALTALGEYISMDISKGVSNTVLNGSVKVKELNVSATNGVIHEIDDILEPPAQTTMDWLKAQPKYSIITEAFQKTGVDAVLNQVYEDNDPTKARVRYTAFLETDSVLALSGINSFAKLAAKYSKTGNYTNLEDSLNIFMRYHLLKKNLFISDFRDDYLESVHATDFITFSTSNGIYLNPHYDYKIVGGVKTDSIFVKTGLLLSKSNTITKNGVVHSVNKLFSVYSPTPQYVMVSFIKDCTLWPNCNAATGFKTLAQQAPFPWIIWFPYDADTRTAAKSNLTTTPPGILLSGPSCFRMQMLSTTAYIELTTPKIFKGTYDVLYNWEREASEPTVQVYIDGVKAGDPINQAVTLQNGINYPNYAQHMLLTTLKFDDISEHKIKIVCVTAGIGFFDAIEFRPR</sequence>
<dbReference type="Proteomes" id="UP001214530">
    <property type="component" value="Chromosome"/>
</dbReference>
<dbReference type="SUPFAM" id="SSF82153">
    <property type="entry name" value="FAS1 domain"/>
    <property type="match status" value="2"/>
</dbReference>
<dbReference type="PANTHER" id="PTHR10900">
    <property type="entry name" value="PERIOSTIN-RELATED"/>
    <property type="match status" value="1"/>
</dbReference>
<dbReference type="PROSITE" id="PS50213">
    <property type="entry name" value="FAS1"/>
    <property type="match status" value="2"/>
</dbReference>
<evidence type="ECO:0000313" key="2">
    <source>
        <dbReference type="EMBL" id="WEK19964.1"/>
    </source>
</evidence>
<evidence type="ECO:0000259" key="1">
    <source>
        <dbReference type="PROSITE" id="PS50213"/>
    </source>
</evidence>
<proteinExistence type="predicted"/>
<dbReference type="InterPro" id="IPR050904">
    <property type="entry name" value="Adhesion/Biosynth-related"/>
</dbReference>
<name>A0AAJ5WAR1_9SPHI</name>
<evidence type="ECO:0000313" key="3">
    <source>
        <dbReference type="Proteomes" id="UP001214530"/>
    </source>
</evidence>
<dbReference type="AlphaFoldDB" id="A0AAJ5WAR1"/>
<dbReference type="SMART" id="SM00554">
    <property type="entry name" value="FAS1"/>
    <property type="match status" value="1"/>
</dbReference>
<dbReference type="PANTHER" id="PTHR10900:SF77">
    <property type="entry name" value="FI19380P1"/>
    <property type="match status" value="1"/>
</dbReference>
<dbReference type="Gene3D" id="2.30.180.10">
    <property type="entry name" value="FAS1 domain"/>
    <property type="match status" value="2"/>
</dbReference>
<gene>
    <name evidence="2" type="ORF">P0Y49_02200</name>
</gene>
<protein>
    <submittedName>
        <fullName evidence="2">Fasciclin domain-containing protein</fullName>
    </submittedName>
</protein>
<feature type="domain" description="FAS1" evidence="1">
    <location>
        <begin position="38"/>
        <end position="174"/>
    </location>
</feature>
<feature type="domain" description="FAS1" evidence="1">
    <location>
        <begin position="178"/>
        <end position="347"/>
    </location>
</feature>